<gene>
    <name evidence="2" type="ORF">GCM10009107_01450</name>
</gene>
<dbReference type="RefSeq" id="WP_141290050.1">
    <property type="nucleotide sequence ID" value="NZ_BAAAEW010000002.1"/>
</dbReference>
<keyword evidence="1" id="KW-0732">Signal</keyword>
<feature type="signal peptide" evidence="1">
    <location>
        <begin position="1"/>
        <end position="30"/>
    </location>
</feature>
<evidence type="ECO:0000256" key="1">
    <source>
        <dbReference type="SAM" id="SignalP"/>
    </source>
</evidence>
<keyword evidence="3" id="KW-1185">Reference proteome</keyword>
<name>A0ABN1JI37_9BURK</name>
<evidence type="ECO:0000313" key="2">
    <source>
        <dbReference type="EMBL" id="GAA0740124.1"/>
    </source>
</evidence>
<accession>A0ABN1JI37</accession>
<feature type="chain" id="PRO_5046494672" description="Beta-lactamase-related domain-containing protein" evidence="1">
    <location>
        <begin position="31"/>
        <end position="361"/>
    </location>
</feature>
<proteinExistence type="predicted"/>
<protein>
    <recommendedName>
        <fullName evidence="4">Beta-lactamase-related domain-containing protein</fullName>
    </recommendedName>
</protein>
<dbReference type="EMBL" id="BAAAEW010000002">
    <property type="protein sequence ID" value="GAA0740124.1"/>
    <property type="molecule type" value="Genomic_DNA"/>
</dbReference>
<comment type="caution">
    <text evidence="2">The sequence shown here is derived from an EMBL/GenBank/DDBJ whole genome shotgun (WGS) entry which is preliminary data.</text>
</comment>
<evidence type="ECO:0000313" key="3">
    <source>
        <dbReference type="Proteomes" id="UP001500279"/>
    </source>
</evidence>
<sequence length="361" mass="37623">MTNGLDAAALRRGLLLAATWPAFTCSSANAAAPPPDTPAKAAYGVPSTLSLAAAIATAANNPLCSNGRLGPYYWEIGNAEGALVSGSTGPGAGTVMSVASGSKWLYVAYVFEKLSSTHPLDPEADLPYLHFTSGYTRLGNMVSAAFCGLGEVITVDDCLNATPVTGQQDPATVGKFDYDSGHMQKHASLHGLGAVDGPMLSQTVGQALGVSLNYAQPLVAAGVHISAAQYAVFLRKLLKGELNLAASLGTHAVCTNPTDTTHGCSPDASLPAPIPESESWHYALGHWVEDDPVMGDGAFSSPGALGFYPWIDSEKRFYGVISRQRDGDEQGFASGYESAQCGRLIRHAFVTGREQTGTQPD</sequence>
<dbReference type="SUPFAM" id="SSF56601">
    <property type="entry name" value="beta-lactamase/transpeptidase-like"/>
    <property type="match status" value="1"/>
</dbReference>
<dbReference type="InterPro" id="IPR012338">
    <property type="entry name" value="Beta-lactam/transpept-like"/>
</dbReference>
<organism evidence="2 3">
    <name type="scientific">Ideonella azotifigens</name>
    <dbReference type="NCBI Taxonomy" id="513160"/>
    <lineage>
        <taxon>Bacteria</taxon>
        <taxon>Pseudomonadati</taxon>
        <taxon>Pseudomonadota</taxon>
        <taxon>Betaproteobacteria</taxon>
        <taxon>Burkholderiales</taxon>
        <taxon>Sphaerotilaceae</taxon>
        <taxon>Ideonella</taxon>
    </lineage>
</organism>
<reference evidence="2 3" key="1">
    <citation type="journal article" date="2019" name="Int. J. Syst. Evol. Microbiol.">
        <title>The Global Catalogue of Microorganisms (GCM) 10K type strain sequencing project: providing services to taxonomists for standard genome sequencing and annotation.</title>
        <authorList>
            <consortium name="The Broad Institute Genomics Platform"/>
            <consortium name="The Broad Institute Genome Sequencing Center for Infectious Disease"/>
            <person name="Wu L."/>
            <person name="Ma J."/>
        </authorList>
    </citation>
    <scope>NUCLEOTIDE SEQUENCE [LARGE SCALE GENOMIC DNA]</scope>
    <source>
        <strain evidence="2 3">JCM 15503</strain>
    </source>
</reference>
<dbReference type="Proteomes" id="UP001500279">
    <property type="component" value="Unassembled WGS sequence"/>
</dbReference>
<evidence type="ECO:0008006" key="4">
    <source>
        <dbReference type="Google" id="ProtNLM"/>
    </source>
</evidence>
<dbReference type="Gene3D" id="3.40.710.10">
    <property type="entry name" value="DD-peptidase/beta-lactamase superfamily"/>
    <property type="match status" value="1"/>
</dbReference>